<accession>A0A6A6H3B6</accession>
<feature type="compositionally biased region" description="Basic and acidic residues" evidence="2">
    <location>
        <begin position="99"/>
        <end position="115"/>
    </location>
</feature>
<reference evidence="3" key="1">
    <citation type="journal article" date="2020" name="Stud. Mycol.">
        <title>101 Dothideomycetes genomes: a test case for predicting lifestyles and emergence of pathogens.</title>
        <authorList>
            <person name="Haridas S."/>
            <person name="Albert R."/>
            <person name="Binder M."/>
            <person name="Bloem J."/>
            <person name="Labutti K."/>
            <person name="Salamov A."/>
            <person name="Andreopoulos B."/>
            <person name="Baker S."/>
            <person name="Barry K."/>
            <person name="Bills G."/>
            <person name="Bluhm B."/>
            <person name="Cannon C."/>
            <person name="Castanera R."/>
            <person name="Culley D."/>
            <person name="Daum C."/>
            <person name="Ezra D."/>
            <person name="Gonzalez J."/>
            <person name="Henrissat B."/>
            <person name="Kuo A."/>
            <person name="Liang C."/>
            <person name="Lipzen A."/>
            <person name="Lutzoni F."/>
            <person name="Magnuson J."/>
            <person name="Mondo S."/>
            <person name="Nolan M."/>
            <person name="Ohm R."/>
            <person name="Pangilinan J."/>
            <person name="Park H.-J."/>
            <person name="Ramirez L."/>
            <person name="Alfaro M."/>
            <person name="Sun H."/>
            <person name="Tritt A."/>
            <person name="Yoshinaga Y."/>
            <person name="Zwiers L.-H."/>
            <person name="Turgeon B."/>
            <person name="Goodwin S."/>
            <person name="Spatafora J."/>
            <person name="Crous P."/>
            <person name="Grigoriev I."/>
        </authorList>
    </citation>
    <scope>NUCLEOTIDE SEQUENCE</scope>
    <source>
        <strain evidence="3">Tuck. ex Michener</strain>
    </source>
</reference>
<evidence type="ECO:0000256" key="2">
    <source>
        <dbReference type="SAM" id="MobiDB-lite"/>
    </source>
</evidence>
<evidence type="ECO:0000313" key="3">
    <source>
        <dbReference type="EMBL" id="KAF2232180.1"/>
    </source>
</evidence>
<evidence type="ECO:0000256" key="1">
    <source>
        <dbReference type="SAM" id="Coils"/>
    </source>
</evidence>
<dbReference type="OrthoDB" id="3553547at2759"/>
<feature type="coiled-coil region" evidence="1">
    <location>
        <begin position="138"/>
        <end position="165"/>
    </location>
</feature>
<keyword evidence="1" id="KW-0175">Coiled coil</keyword>
<sequence length="537" mass="60799">MCRRDMCRSQSSCKREDHRRLLEDGSLKQGVSYAPVDLSEAKRLSKPHSQLSPYYESTISWPRPQQPMSFPRLNSRPSLNSADKEFSSGLQHTTPPHSQDSEHDDVGQPTKRLEQEFEDDCQPLKLNSDRWTRPLQYLALSQENVAQLRLQVQELRTSLKMKRLKVSECDRLFMDELYHWWSNRNGKDNGKLTALYDQCQEVRREVGPAEDDYEHLELRLGEVEYANTNYIRRVTTALQKNVPDMPLQGLEESASGSHISFESSTSPGSQHDGESEDHNESVIVEGPNGIHALTSLALRQHEEDLSACETTSPRHENYPLVPRLRHGTRSLRSLSLDNPPASNELSAIWDPVPSQLGISPSSKSSSPSSDHDDDSDYKVSRESEDVLRSSHSTLDPDLSSLLIFNHERASRSTLSKYLLEFRSSHHRVNRWLLHRLRTSYIEASSLKQAVSKVGIKDARWHIQALDLWDIDEAAVTPIGTPPQEPSVESFSGTFPLALSSLQPHHADYPSEALNSSADLPIFLWMAVLPSTELLESI</sequence>
<feature type="compositionally biased region" description="Polar residues" evidence="2">
    <location>
        <begin position="88"/>
        <end position="98"/>
    </location>
</feature>
<gene>
    <name evidence="3" type="ORF">EV356DRAFT_258058</name>
</gene>
<feature type="compositionally biased region" description="Basic and acidic residues" evidence="2">
    <location>
        <begin position="376"/>
        <end position="388"/>
    </location>
</feature>
<feature type="compositionally biased region" description="Basic and acidic residues" evidence="2">
    <location>
        <begin position="271"/>
        <end position="280"/>
    </location>
</feature>
<feature type="region of interest" description="Disordered" evidence="2">
    <location>
        <begin position="247"/>
        <end position="280"/>
    </location>
</feature>
<feature type="region of interest" description="Disordered" evidence="2">
    <location>
        <begin position="39"/>
        <end position="118"/>
    </location>
</feature>
<dbReference type="EMBL" id="ML991818">
    <property type="protein sequence ID" value="KAF2232180.1"/>
    <property type="molecule type" value="Genomic_DNA"/>
</dbReference>
<keyword evidence="4" id="KW-1185">Reference proteome</keyword>
<protein>
    <submittedName>
        <fullName evidence="3">Uncharacterized protein</fullName>
    </submittedName>
</protein>
<organism evidence="3 4">
    <name type="scientific">Viridothelium virens</name>
    <name type="common">Speckled blister lichen</name>
    <name type="synonym">Trypethelium virens</name>
    <dbReference type="NCBI Taxonomy" id="1048519"/>
    <lineage>
        <taxon>Eukaryota</taxon>
        <taxon>Fungi</taxon>
        <taxon>Dikarya</taxon>
        <taxon>Ascomycota</taxon>
        <taxon>Pezizomycotina</taxon>
        <taxon>Dothideomycetes</taxon>
        <taxon>Dothideomycetes incertae sedis</taxon>
        <taxon>Trypetheliales</taxon>
        <taxon>Trypetheliaceae</taxon>
        <taxon>Viridothelium</taxon>
    </lineage>
</organism>
<proteinExistence type="predicted"/>
<feature type="compositionally biased region" description="Low complexity" evidence="2">
    <location>
        <begin position="359"/>
        <end position="368"/>
    </location>
</feature>
<feature type="compositionally biased region" description="Polar residues" evidence="2">
    <location>
        <begin position="254"/>
        <end position="269"/>
    </location>
</feature>
<evidence type="ECO:0000313" key="4">
    <source>
        <dbReference type="Proteomes" id="UP000800092"/>
    </source>
</evidence>
<feature type="region of interest" description="Disordered" evidence="2">
    <location>
        <begin position="304"/>
        <end position="323"/>
    </location>
</feature>
<name>A0A6A6H3B6_VIRVR</name>
<dbReference type="Proteomes" id="UP000800092">
    <property type="component" value="Unassembled WGS sequence"/>
</dbReference>
<feature type="region of interest" description="Disordered" evidence="2">
    <location>
        <begin position="345"/>
        <end position="392"/>
    </location>
</feature>
<dbReference type="AlphaFoldDB" id="A0A6A6H3B6"/>
<feature type="compositionally biased region" description="Polar residues" evidence="2">
    <location>
        <begin position="47"/>
        <end position="60"/>
    </location>
</feature>